<evidence type="ECO:0000313" key="1">
    <source>
        <dbReference type="EMBL" id="MPC88036.1"/>
    </source>
</evidence>
<reference evidence="1 2" key="1">
    <citation type="submission" date="2019-05" db="EMBL/GenBank/DDBJ databases">
        <title>Another draft genome of Portunus trituberculatus and its Hox gene families provides insights of decapod evolution.</title>
        <authorList>
            <person name="Jeong J.-H."/>
            <person name="Song I."/>
            <person name="Kim S."/>
            <person name="Choi T."/>
            <person name="Kim D."/>
            <person name="Ryu S."/>
            <person name="Kim W."/>
        </authorList>
    </citation>
    <scope>NUCLEOTIDE SEQUENCE [LARGE SCALE GENOMIC DNA]</scope>
    <source>
        <tissue evidence="1">Muscle</tissue>
    </source>
</reference>
<evidence type="ECO:0000313" key="2">
    <source>
        <dbReference type="Proteomes" id="UP000324222"/>
    </source>
</evidence>
<name>A0A5B7J240_PORTR</name>
<organism evidence="1 2">
    <name type="scientific">Portunus trituberculatus</name>
    <name type="common">Swimming crab</name>
    <name type="synonym">Neptunus trituberculatus</name>
    <dbReference type="NCBI Taxonomy" id="210409"/>
    <lineage>
        <taxon>Eukaryota</taxon>
        <taxon>Metazoa</taxon>
        <taxon>Ecdysozoa</taxon>
        <taxon>Arthropoda</taxon>
        <taxon>Crustacea</taxon>
        <taxon>Multicrustacea</taxon>
        <taxon>Malacostraca</taxon>
        <taxon>Eumalacostraca</taxon>
        <taxon>Eucarida</taxon>
        <taxon>Decapoda</taxon>
        <taxon>Pleocyemata</taxon>
        <taxon>Brachyura</taxon>
        <taxon>Eubrachyura</taxon>
        <taxon>Portunoidea</taxon>
        <taxon>Portunidae</taxon>
        <taxon>Portuninae</taxon>
        <taxon>Portunus</taxon>
    </lineage>
</organism>
<protein>
    <submittedName>
        <fullName evidence="1">Uncharacterized protein</fullName>
    </submittedName>
</protein>
<proteinExistence type="predicted"/>
<keyword evidence="2" id="KW-1185">Reference proteome</keyword>
<dbReference type="EMBL" id="VSRR010076395">
    <property type="protein sequence ID" value="MPC88036.1"/>
    <property type="molecule type" value="Genomic_DNA"/>
</dbReference>
<comment type="caution">
    <text evidence="1">The sequence shown here is derived from an EMBL/GenBank/DDBJ whole genome shotgun (WGS) entry which is preliminary data.</text>
</comment>
<sequence length="105" mass="11796">MKPVAKRGCCGVLLKTIIERVAGSGSSVINLSVLINKYRVKQCIERENSLNKDEKQIIIRVSPHTIPALEHNLHFVSCSPCLDSHAHSTRTTPRQPPFPTTMFFR</sequence>
<dbReference type="AlphaFoldDB" id="A0A5B7J240"/>
<gene>
    <name evidence="1" type="ORF">E2C01_082925</name>
</gene>
<accession>A0A5B7J240</accession>
<dbReference type="Proteomes" id="UP000324222">
    <property type="component" value="Unassembled WGS sequence"/>
</dbReference>